<evidence type="ECO:0000259" key="12">
    <source>
        <dbReference type="Pfam" id="PF08264"/>
    </source>
</evidence>
<dbReference type="GO" id="GO:0032543">
    <property type="term" value="P:mitochondrial translation"/>
    <property type="evidence" value="ECO:0007669"/>
    <property type="project" value="TreeGrafter"/>
</dbReference>
<dbReference type="Gene3D" id="1.10.10.830">
    <property type="entry name" value="Ile-tRNA synthetase CP2 domain-like"/>
    <property type="match status" value="1"/>
</dbReference>
<evidence type="ECO:0000259" key="11">
    <source>
        <dbReference type="Pfam" id="PF00133"/>
    </source>
</evidence>
<dbReference type="GO" id="GO:0000049">
    <property type="term" value="F:tRNA binding"/>
    <property type="evidence" value="ECO:0007669"/>
    <property type="project" value="InterPro"/>
</dbReference>
<dbReference type="HAMAP" id="MF_02002">
    <property type="entry name" value="Ile_tRNA_synth_type1"/>
    <property type="match status" value="1"/>
</dbReference>
<dbReference type="CDD" id="cd07960">
    <property type="entry name" value="Anticodon_Ia_Ile_BEm"/>
    <property type="match status" value="1"/>
</dbReference>
<dbReference type="STRING" id="1348612.A0A397J739"/>
<dbReference type="InterPro" id="IPR014729">
    <property type="entry name" value="Rossmann-like_a/b/a_fold"/>
</dbReference>
<dbReference type="GO" id="GO:0006428">
    <property type="term" value="P:isoleucyl-tRNA aminoacylation"/>
    <property type="evidence" value="ECO:0007669"/>
    <property type="project" value="InterPro"/>
</dbReference>
<evidence type="ECO:0000256" key="9">
    <source>
        <dbReference type="ARBA" id="ARBA00032665"/>
    </source>
</evidence>
<keyword evidence="14" id="KW-1185">Reference proteome</keyword>
<sequence>MLYSKILQSLNKRIIHFNFREFSSSYFISKESNSKDSLKSLDNSNNNNPNKAYNDTLLLPNTKFSLRADAINREKLFRDRCTDELYSWQLENNPKDLFISHDGPPYANGNLHIGHALNKILKDIINRYKVLQGYKVSFIPGWDCHGLPIELKALSELKNVDKSKLTPMQIRTTARKSALDTIEIQKSEFKSWGIMGDWKNAYKTLDKEYEVRQLKIFYEMMKKGYIYRQNKPVYWSPSSRTALAEAELEYRDDHQSRSVYVKLPVRDFAQSLNHILINDGVYVIIWTTTPWTLPANQAIAINLEMEYSIVSPISDTEFVSTRDNYIVANKRLDALQKTLGTEFTIKTTFSGHQLIGTSYNHPITKEKCEITGALFVNDESGTGLVHLAPGHGTDDYEACKKLNLSIHSPVDDFGKFTSEVGEPSFEGKFVLTDGTAAVIDYLRDNNILIKEKKIIHKYPYDWRTKKPIINRATSQWFANVQAFKQRAIESLANVKMLPDTARNTLRQYVLSRSEWCISRQRSWGVPIPVLYNIETDEPLFTESSIAHIIKIIEERGSDVWWEIDENELVAPEYKNNGVKYRRGMDTMDVWFDSGVSWAFILEKYKRQDYEPIADLYLEGIDQNRGWFQSSLLTSVAINNKAPYSAVITHGFVLDEKGRKMSKSLGNVVAPEVITKGGKNKSEDPAYGVDVLRLWVASSEYVTDVNIGKSIMSQVAESLRRYRNSARFMLGNLNNFNHEKLVEYADLESIDKYILHELYQFGKDINSGYANFDFIKVIRLLNNFSSVTLSAFYFDVVKDRLYANHVNSLSRRSVQSSLYHILNVYARSIAPIVPHLAEEIYENYKFMEPREYDSVFKLGWYNLDKQWNNTSLQTEWNILKYLRSEVNKLLEIARKEKLIKSSLEANVDLYLNCNLYNMLKAHDLKSIFITSNATLNEDISLFVENNPNESKVHFTENINLTEGNIQGSGKIVVKKASFFKCPRCWNYSSIEGNCLCSRCKDVLST</sequence>
<proteinExistence type="inferred from homology"/>
<keyword evidence="6 10" id="KW-0067">ATP-binding</keyword>
<protein>
    <recommendedName>
        <fullName evidence="3">isoleucine--tRNA ligase</fullName>
        <ecNumber evidence="3">6.1.1.5</ecNumber>
    </recommendedName>
    <alternativeName>
        <fullName evidence="9">Isoleucyl-tRNA synthetase</fullName>
    </alternativeName>
</protein>
<accession>A0A397J739</accession>
<name>A0A397J739_9GLOM</name>
<evidence type="ECO:0000256" key="10">
    <source>
        <dbReference type="RuleBase" id="RU363035"/>
    </source>
</evidence>
<comment type="caution">
    <text evidence="13">The sequence shown here is derived from an EMBL/GenBank/DDBJ whole genome shotgun (WGS) entry which is preliminary data.</text>
</comment>
<organism evidence="13 14">
    <name type="scientific">Diversispora epigaea</name>
    <dbReference type="NCBI Taxonomy" id="1348612"/>
    <lineage>
        <taxon>Eukaryota</taxon>
        <taxon>Fungi</taxon>
        <taxon>Fungi incertae sedis</taxon>
        <taxon>Mucoromycota</taxon>
        <taxon>Glomeromycotina</taxon>
        <taxon>Glomeromycetes</taxon>
        <taxon>Diversisporales</taxon>
        <taxon>Diversisporaceae</taxon>
        <taxon>Diversispora</taxon>
    </lineage>
</organism>
<dbReference type="GO" id="GO:0002161">
    <property type="term" value="F:aminoacyl-tRNA deacylase activity"/>
    <property type="evidence" value="ECO:0007669"/>
    <property type="project" value="InterPro"/>
</dbReference>
<evidence type="ECO:0000256" key="2">
    <source>
        <dbReference type="ARBA" id="ARBA00005594"/>
    </source>
</evidence>
<evidence type="ECO:0000256" key="6">
    <source>
        <dbReference type="ARBA" id="ARBA00022840"/>
    </source>
</evidence>
<dbReference type="PANTHER" id="PTHR42765:SF1">
    <property type="entry name" value="ISOLEUCINE--TRNA LIGASE, MITOCHONDRIAL"/>
    <property type="match status" value="1"/>
</dbReference>
<dbReference type="SUPFAM" id="SSF52374">
    <property type="entry name" value="Nucleotidylyl transferase"/>
    <property type="match status" value="1"/>
</dbReference>
<keyword evidence="5 10" id="KW-0547">Nucleotide-binding</keyword>
<evidence type="ECO:0000256" key="7">
    <source>
        <dbReference type="ARBA" id="ARBA00022917"/>
    </source>
</evidence>
<dbReference type="InterPro" id="IPR013155">
    <property type="entry name" value="M/V/L/I-tRNA-synth_anticd-bd"/>
</dbReference>
<dbReference type="FunFam" id="3.40.50.620:FF:000152">
    <property type="entry name" value="Isoleucine--tRNA ligase"/>
    <property type="match status" value="1"/>
</dbReference>
<dbReference type="InterPro" id="IPR009008">
    <property type="entry name" value="Val/Leu/Ile-tRNA-synth_edit"/>
</dbReference>
<keyword evidence="8 10" id="KW-0030">Aminoacyl-tRNA synthetase</keyword>
<dbReference type="CDD" id="cd00818">
    <property type="entry name" value="IleRS_core"/>
    <property type="match status" value="1"/>
</dbReference>
<evidence type="ECO:0000256" key="8">
    <source>
        <dbReference type="ARBA" id="ARBA00023146"/>
    </source>
</evidence>
<dbReference type="GO" id="GO:0004822">
    <property type="term" value="F:isoleucine-tRNA ligase activity"/>
    <property type="evidence" value="ECO:0007669"/>
    <property type="project" value="UniProtKB-EC"/>
</dbReference>
<dbReference type="OrthoDB" id="10264412at2759"/>
<gene>
    <name evidence="13" type="ORF">Glove_134g69</name>
</gene>
<dbReference type="InterPro" id="IPR002301">
    <property type="entry name" value="Ile-tRNA-ligase"/>
</dbReference>
<keyword evidence="4 10" id="KW-0436">Ligase</keyword>
<comment type="subcellular location">
    <subcellularLocation>
        <location evidence="1">Cytoplasm</location>
    </subcellularLocation>
</comment>
<dbReference type="Pfam" id="PF00133">
    <property type="entry name" value="tRNA-synt_1"/>
    <property type="match status" value="1"/>
</dbReference>
<dbReference type="PRINTS" id="PR00984">
    <property type="entry name" value="TRNASYNTHILE"/>
</dbReference>
<reference evidence="13 14" key="1">
    <citation type="submission" date="2018-08" db="EMBL/GenBank/DDBJ databases">
        <title>Genome and evolution of the arbuscular mycorrhizal fungus Diversispora epigaea (formerly Glomus versiforme) and its bacterial endosymbionts.</title>
        <authorList>
            <person name="Sun X."/>
            <person name="Fei Z."/>
            <person name="Harrison M."/>
        </authorList>
    </citation>
    <scope>NUCLEOTIDE SEQUENCE [LARGE SCALE GENOMIC DNA]</scope>
    <source>
        <strain evidence="13 14">IT104</strain>
    </source>
</reference>
<dbReference type="InterPro" id="IPR050081">
    <property type="entry name" value="Ile-tRNA_ligase"/>
</dbReference>
<dbReference type="Proteomes" id="UP000266861">
    <property type="component" value="Unassembled WGS sequence"/>
</dbReference>
<dbReference type="EMBL" id="PQFF01000125">
    <property type="protein sequence ID" value="RHZ80600.1"/>
    <property type="molecule type" value="Genomic_DNA"/>
</dbReference>
<dbReference type="InterPro" id="IPR002300">
    <property type="entry name" value="aa-tRNA-synth_Ia"/>
</dbReference>
<evidence type="ECO:0000313" key="14">
    <source>
        <dbReference type="Proteomes" id="UP000266861"/>
    </source>
</evidence>
<dbReference type="SUPFAM" id="SSF47323">
    <property type="entry name" value="Anticodon-binding domain of a subclass of class I aminoacyl-tRNA synthetases"/>
    <property type="match status" value="1"/>
</dbReference>
<dbReference type="EC" id="6.1.1.5" evidence="3"/>
<evidence type="ECO:0000256" key="1">
    <source>
        <dbReference type="ARBA" id="ARBA00004496"/>
    </source>
</evidence>
<dbReference type="PANTHER" id="PTHR42765">
    <property type="entry name" value="SOLEUCYL-TRNA SYNTHETASE"/>
    <property type="match status" value="1"/>
</dbReference>
<dbReference type="Gene3D" id="1.10.730.20">
    <property type="match status" value="1"/>
</dbReference>
<comment type="similarity">
    <text evidence="2 10">Belongs to the class-I aminoacyl-tRNA synthetase family.</text>
</comment>
<dbReference type="GO" id="GO:0005739">
    <property type="term" value="C:mitochondrion"/>
    <property type="evidence" value="ECO:0007669"/>
    <property type="project" value="TreeGrafter"/>
</dbReference>
<dbReference type="PROSITE" id="PS00178">
    <property type="entry name" value="AA_TRNA_LIGASE_I"/>
    <property type="match status" value="1"/>
</dbReference>
<dbReference type="Gene3D" id="3.40.50.620">
    <property type="entry name" value="HUPs"/>
    <property type="match status" value="2"/>
</dbReference>
<dbReference type="SUPFAM" id="SSF50677">
    <property type="entry name" value="ValRS/IleRS/LeuRS editing domain"/>
    <property type="match status" value="1"/>
</dbReference>
<feature type="domain" description="Methionyl/Valyl/Leucyl/Isoleucyl-tRNA synthetase anticodon-binding" evidence="12">
    <location>
        <begin position="750"/>
        <end position="906"/>
    </location>
</feature>
<evidence type="ECO:0000313" key="13">
    <source>
        <dbReference type="EMBL" id="RHZ80600.1"/>
    </source>
</evidence>
<dbReference type="InterPro" id="IPR009080">
    <property type="entry name" value="tRNAsynth_Ia_anticodon-bd"/>
</dbReference>
<dbReference type="NCBIfam" id="TIGR00392">
    <property type="entry name" value="ileS"/>
    <property type="match status" value="1"/>
</dbReference>
<dbReference type="InterPro" id="IPR033708">
    <property type="entry name" value="Anticodon_Ile_BEm"/>
</dbReference>
<feature type="domain" description="Aminoacyl-tRNA synthetase class Ia" evidence="11">
    <location>
        <begin position="91"/>
        <end position="706"/>
    </location>
</feature>
<dbReference type="Pfam" id="PF08264">
    <property type="entry name" value="Anticodon_1"/>
    <property type="match status" value="1"/>
</dbReference>
<dbReference type="Gene3D" id="3.90.740.10">
    <property type="entry name" value="Valyl/Leucyl/Isoleucyl-tRNA synthetase, editing domain"/>
    <property type="match status" value="1"/>
</dbReference>
<evidence type="ECO:0000256" key="5">
    <source>
        <dbReference type="ARBA" id="ARBA00022741"/>
    </source>
</evidence>
<keyword evidence="7 10" id="KW-0648">Protein biosynthesis</keyword>
<dbReference type="InterPro" id="IPR001412">
    <property type="entry name" value="aa-tRNA-synth_I_CS"/>
</dbReference>
<dbReference type="InterPro" id="IPR023585">
    <property type="entry name" value="Ile-tRNA-ligase_type1"/>
</dbReference>
<dbReference type="AlphaFoldDB" id="A0A397J739"/>
<evidence type="ECO:0000256" key="3">
    <source>
        <dbReference type="ARBA" id="ARBA00013165"/>
    </source>
</evidence>
<evidence type="ECO:0000256" key="4">
    <source>
        <dbReference type="ARBA" id="ARBA00022598"/>
    </source>
</evidence>
<dbReference type="GO" id="GO:0005524">
    <property type="term" value="F:ATP binding"/>
    <property type="evidence" value="ECO:0007669"/>
    <property type="project" value="UniProtKB-KW"/>
</dbReference>